<feature type="transmembrane region" description="Helical" evidence="2">
    <location>
        <begin position="146"/>
        <end position="174"/>
    </location>
</feature>
<keyword evidence="3" id="KW-1185">Reference proteome</keyword>
<reference evidence="4" key="1">
    <citation type="submission" date="2020-12" db="UniProtKB">
        <authorList>
            <consortium name="WormBaseParasite"/>
        </authorList>
    </citation>
    <scope>IDENTIFICATION</scope>
    <source>
        <strain evidence="4">MHco3</strain>
    </source>
</reference>
<evidence type="ECO:0000256" key="1">
    <source>
        <dbReference type="SAM" id="MobiDB-lite"/>
    </source>
</evidence>
<dbReference type="AlphaFoldDB" id="A0A7I4Z4E7"/>
<feature type="region of interest" description="Disordered" evidence="1">
    <location>
        <begin position="215"/>
        <end position="240"/>
    </location>
</feature>
<feature type="transmembrane region" description="Helical" evidence="2">
    <location>
        <begin position="103"/>
        <end position="126"/>
    </location>
</feature>
<dbReference type="PANTHER" id="PTHR34851:SF5">
    <property type="entry name" value="MARVEL DOMAIN-CONTAINING PROTEIN"/>
    <property type="match status" value="1"/>
</dbReference>
<dbReference type="WBParaSite" id="HCON_00190500-00001">
    <property type="protein sequence ID" value="HCON_00190500-00001"/>
    <property type="gene ID" value="HCON_00190500"/>
</dbReference>
<evidence type="ECO:0000313" key="3">
    <source>
        <dbReference type="Proteomes" id="UP000025227"/>
    </source>
</evidence>
<dbReference type="OMA" id="PRFFTCC"/>
<feature type="transmembrane region" description="Helical" evidence="2">
    <location>
        <begin position="77"/>
        <end position="96"/>
    </location>
</feature>
<dbReference type="OrthoDB" id="5833743at2759"/>
<accession>A0A7I4Z4E7</accession>
<protein>
    <submittedName>
        <fullName evidence="4">Conserved plasma membrane protein</fullName>
    </submittedName>
</protein>
<dbReference type="Proteomes" id="UP000025227">
    <property type="component" value="Unplaced"/>
</dbReference>
<evidence type="ECO:0000313" key="4">
    <source>
        <dbReference type="WBParaSite" id="HCON_00190500-00001"/>
    </source>
</evidence>
<dbReference type="PANTHER" id="PTHR34851">
    <property type="entry name" value="PROTEIN CBG05235-RELATED"/>
    <property type="match status" value="1"/>
</dbReference>
<keyword evidence="2" id="KW-0472">Membrane</keyword>
<name>A0A7I4Z4E7_HAECO</name>
<keyword evidence="2" id="KW-1133">Transmembrane helix</keyword>
<sequence length="240" mass="27297">FEGIQSALFYKMPNVFKVNTSQRRFFTCCGKLHVKLAFLLIIAITIVAEVLETLSYVMNGWSEGMNLLAYALEVWEYIVTLTMILALVHESTFFLLPYIGEMFIVVTMMLILVFQLLFCVVAPYSSTAEQLFVDGRYTLWQREKKIFAILVFVTFFTGVAMWFLNVGLSTYTYFDYIAHKKNRRPTRLGDEPAPALVQSDALSRSSAAVTISFPNPNFSNNSDEDDEVFDRGVHPPVATV</sequence>
<feature type="transmembrane region" description="Helical" evidence="2">
    <location>
        <begin position="36"/>
        <end position="57"/>
    </location>
</feature>
<keyword evidence="2" id="KW-0812">Transmembrane</keyword>
<proteinExistence type="predicted"/>
<evidence type="ECO:0000256" key="2">
    <source>
        <dbReference type="SAM" id="Phobius"/>
    </source>
</evidence>
<organism evidence="3 4">
    <name type="scientific">Haemonchus contortus</name>
    <name type="common">Barber pole worm</name>
    <dbReference type="NCBI Taxonomy" id="6289"/>
    <lineage>
        <taxon>Eukaryota</taxon>
        <taxon>Metazoa</taxon>
        <taxon>Ecdysozoa</taxon>
        <taxon>Nematoda</taxon>
        <taxon>Chromadorea</taxon>
        <taxon>Rhabditida</taxon>
        <taxon>Rhabditina</taxon>
        <taxon>Rhabditomorpha</taxon>
        <taxon>Strongyloidea</taxon>
        <taxon>Trichostrongylidae</taxon>
        <taxon>Haemonchus</taxon>
    </lineage>
</organism>